<dbReference type="KEGG" id="more:E1B28_013063"/>
<name>A0A9P7RPV1_9AGAR</name>
<keyword evidence="3" id="KW-1185">Reference proteome</keyword>
<dbReference type="RefSeq" id="XP_043003552.1">
    <property type="nucleotide sequence ID" value="XM_043158208.1"/>
</dbReference>
<organism evidence="2 3">
    <name type="scientific">Marasmius oreades</name>
    <name type="common">fairy-ring Marasmius</name>
    <dbReference type="NCBI Taxonomy" id="181124"/>
    <lineage>
        <taxon>Eukaryota</taxon>
        <taxon>Fungi</taxon>
        <taxon>Dikarya</taxon>
        <taxon>Basidiomycota</taxon>
        <taxon>Agaricomycotina</taxon>
        <taxon>Agaricomycetes</taxon>
        <taxon>Agaricomycetidae</taxon>
        <taxon>Agaricales</taxon>
        <taxon>Marasmiineae</taxon>
        <taxon>Marasmiaceae</taxon>
        <taxon>Marasmius</taxon>
    </lineage>
</organism>
<dbReference type="Proteomes" id="UP001049176">
    <property type="component" value="Chromosome 9"/>
</dbReference>
<dbReference type="EMBL" id="CM032189">
    <property type="protein sequence ID" value="KAG7087081.1"/>
    <property type="molecule type" value="Genomic_DNA"/>
</dbReference>
<protein>
    <submittedName>
        <fullName evidence="2">Uncharacterized protein</fullName>
    </submittedName>
</protein>
<dbReference type="AlphaFoldDB" id="A0A9P7RPV1"/>
<dbReference type="GeneID" id="66082138"/>
<gene>
    <name evidence="2" type="ORF">E1B28_013063</name>
</gene>
<feature type="region of interest" description="Disordered" evidence="1">
    <location>
        <begin position="1"/>
        <end position="97"/>
    </location>
</feature>
<sequence>MASFSTKNPEPLISSPKYVNTPNRDPSPEVDDVEMNYDRMEVMNVLDEESGSGNDGHDSDNSNNSDASGLNMDCNDGFGLDSDSEEEVSSMENPWQQGMSASERLEEVSSRNFAEIGHDFGIYDMNNIRAFNYKVQTALGTNDFEKLFPSWVTFRHFNACRREQHFSRESPLSHIIAASTLVVCMQDTSPTTRIVLIVTSSVTITEGGLGIPFTTSPSFPNLQYCTQTRRWFRRWNIVGHIPTDREIWRITWTGHTISSYGGKKLSSMVRSCHIHSLIKLRTLHWHCQLTVFVHSSGENSHAGRSSFSISTFPQPYDSPSPTLSVWASSLVPTLQRTWIHILYPSLKNCCGLQKAFLPMMCCVGVNSYFAHT</sequence>
<evidence type="ECO:0000313" key="2">
    <source>
        <dbReference type="EMBL" id="KAG7087081.1"/>
    </source>
</evidence>
<accession>A0A9P7RPV1</accession>
<evidence type="ECO:0000313" key="3">
    <source>
        <dbReference type="Proteomes" id="UP001049176"/>
    </source>
</evidence>
<reference evidence="2" key="1">
    <citation type="journal article" date="2021" name="Genome Biol. Evol.">
        <title>The assembled and annotated genome of the fairy-ring fungus Marasmius oreades.</title>
        <authorList>
            <person name="Hiltunen M."/>
            <person name="Ament-Velasquez S.L."/>
            <person name="Johannesson H."/>
        </authorList>
    </citation>
    <scope>NUCLEOTIDE SEQUENCE</scope>
    <source>
        <strain evidence="2">03SP1</strain>
    </source>
</reference>
<evidence type="ECO:0000256" key="1">
    <source>
        <dbReference type="SAM" id="MobiDB-lite"/>
    </source>
</evidence>
<proteinExistence type="predicted"/>
<comment type="caution">
    <text evidence="2">The sequence shown here is derived from an EMBL/GenBank/DDBJ whole genome shotgun (WGS) entry which is preliminary data.</text>
</comment>